<dbReference type="InterPro" id="IPR006119">
    <property type="entry name" value="Resolv_N"/>
</dbReference>
<proteinExistence type="predicted"/>
<dbReference type="Pfam" id="PF00239">
    <property type="entry name" value="Resolvase"/>
    <property type="match status" value="1"/>
</dbReference>
<dbReference type="SUPFAM" id="SSF53041">
    <property type="entry name" value="Resolvase-like"/>
    <property type="match status" value="1"/>
</dbReference>
<dbReference type="GO" id="GO:0003677">
    <property type="term" value="F:DNA binding"/>
    <property type="evidence" value="ECO:0007669"/>
    <property type="project" value="InterPro"/>
</dbReference>
<dbReference type="InterPro" id="IPR050639">
    <property type="entry name" value="SSR_resolvase"/>
</dbReference>
<dbReference type="PANTHER" id="PTHR30461:SF23">
    <property type="entry name" value="DNA RECOMBINASE-RELATED"/>
    <property type="match status" value="1"/>
</dbReference>
<dbReference type="InterPro" id="IPR036162">
    <property type="entry name" value="Resolvase-like_N_sf"/>
</dbReference>
<dbReference type="EMBL" id="UFTA01000002">
    <property type="protein sequence ID" value="SUU92711.1"/>
    <property type="molecule type" value="Genomic_DNA"/>
</dbReference>
<dbReference type="InterPro" id="IPR011109">
    <property type="entry name" value="DNA_bind_recombinase_dom"/>
</dbReference>
<feature type="domain" description="Recombinase" evidence="2">
    <location>
        <begin position="188"/>
        <end position="329"/>
    </location>
</feature>
<dbReference type="Proteomes" id="UP000255124">
    <property type="component" value="Unassembled WGS sequence"/>
</dbReference>
<organism evidence="3 4">
    <name type="scientific">Anaerococcus octavius</name>
    <dbReference type="NCBI Taxonomy" id="54007"/>
    <lineage>
        <taxon>Bacteria</taxon>
        <taxon>Bacillati</taxon>
        <taxon>Bacillota</taxon>
        <taxon>Tissierellia</taxon>
        <taxon>Tissierellales</taxon>
        <taxon>Peptoniphilaceae</taxon>
        <taxon>Anaerococcus</taxon>
    </lineage>
</organism>
<name>A0A380WUI4_9FIRM</name>
<dbReference type="PROSITE" id="PS51737">
    <property type="entry name" value="RECOMBINASE_DNA_BIND"/>
    <property type="match status" value="1"/>
</dbReference>
<evidence type="ECO:0000259" key="2">
    <source>
        <dbReference type="PROSITE" id="PS51737"/>
    </source>
</evidence>
<dbReference type="InterPro" id="IPR038109">
    <property type="entry name" value="DNA_bind_recomb_sf"/>
</dbReference>
<evidence type="ECO:0000313" key="4">
    <source>
        <dbReference type="Proteomes" id="UP000255124"/>
    </source>
</evidence>
<dbReference type="AlphaFoldDB" id="A0A380WUI4"/>
<dbReference type="PANTHER" id="PTHR30461">
    <property type="entry name" value="DNA-INVERTASE FROM LAMBDOID PROPHAGE"/>
    <property type="match status" value="1"/>
</dbReference>
<dbReference type="SMART" id="SM00857">
    <property type="entry name" value="Resolvase"/>
    <property type="match status" value="1"/>
</dbReference>
<dbReference type="GO" id="GO:0000150">
    <property type="term" value="F:DNA strand exchange activity"/>
    <property type="evidence" value="ECO:0007669"/>
    <property type="project" value="InterPro"/>
</dbReference>
<accession>A0A380WUI4</accession>
<reference evidence="3 4" key="1">
    <citation type="submission" date="2018-06" db="EMBL/GenBank/DDBJ databases">
        <authorList>
            <consortium name="Pathogen Informatics"/>
            <person name="Doyle S."/>
        </authorList>
    </citation>
    <scope>NUCLEOTIDE SEQUENCE [LARGE SCALE GENOMIC DNA]</scope>
    <source>
        <strain evidence="3 4">NCTC9810</strain>
    </source>
</reference>
<dbReference type="Gene3D" id="3.40.50.1390">
    <property type="entry name" value="Resolvase, N-terminal catalytic domain"/>
    <property type="match status" value="1"/>
</dbReference>
<evidence type="ECO:0000313" key="3">
    <source>
        <dbReference type="EMBL" id="SUU92711.1"/>
    </source>
</evidence>
<dbReference type="Pfam" id="PF07508">
    <property type="entry name" value="Recombinase"/>
    <property type="match status" value="1"/>
</dbReference>
<dbReference type="PROSITE" id="PS51736">
    <property type="entry name" value="RECOMBINASES_3"/>
    <property type="match status" value="1"/>
</dbReference>
<dbReference type="Gene3D" id="3.90.1750.20">
    <property type="entry name" value="Putative Large Serine Recombinase, Chain B, Domain 2"/>
    <property type="match status" value="1"/>
</dbReference>
<feature type="domain" description="Resolvase/invertase-type recombinase catalytic" evidence="1">
    <location>
        <begin position="26"/>
        <end position="180"/>
    </location>
</feature>
<protein>
    <submittedName>
        <fullName evidence="3">Recombinase</fullName>
    </submittedName>
</protein>
<dbReference type="OrthoDB" id="9804620at2"/>
<dbReference type="RefSeq" id="WP_115595400.1">
    <property type="nucleotide sequence ID" value="NZ_UFTA01000002.1"/>
</dbReference>
<gene>
    <name evidence="3" type="ORF">NCTC9810_01048</name>
</gene>
<sequence>MARTSKRYLNKDNKVALLSKKETKYRAGIYTRLSQDRKEKYRNKSESIDSQIEIGRKYAEENDIQVVKIYEDYEFTGTNFKRPGFIEMMEDIKSKEINCIIVRDLSRFGREYLEIGNYIENIFPFLKVRFISVIDKVDSLNGLDDKKSFEVTIKNIMNDMYSKDISKKVRSSKKELMKKGYHIGGKPPFGYISVKTEGGSVFKVDEKVRDEIVYIFELANNGASMVTIARELNKKRYNPPNIYYKTGEVYKDKETNPGWRNWSIQRILKNEAYIGNLVQGRYTNMIEDGSRNKVRPEKEWIRIEDRHEAIIDKKVFQNVQKLLRDKYDKSFGKYLIPKYEGREDCFYGLLFCGICGNKLYRYYSVSCGRRYYYYGCRNLEEDRSNNHVVISEIQLKSILNDEIKKLMEENISFEWVDETLKSKYESLKQNKMKSLESMDKKIKDLEYEILKTYEKYCQGQVKIDYYKKIREVKNNQKNTIERERRIVDTQLTKLKNKYLKGIEFSKNLYQLDREQSGYYRSLIDKIIVHKDKKLDVYFTFTL</sequence>
<evidence type="ECO:0000259" key="1">
    <source>
        <dbReference type="PROSITE" id="PS51736"/>
    </source>
</evidence>